<dbReference type="RefSeq" id="WP_034422086.1">
    <property type="nucleotide sequence ID" value="NZ_CP045798.1"/>
</dbReference>
<dbReference type="GO" id="GO:0006189">
    <property type="term" value="P:'de novo' IMP biosynthetic process"/>
    <property type="evidence" value="ECO:0007669"/>
    <property type="project" value="UniProtKB-UniRule"/>
</dbReference>
<evidence type="ECO:0000256" key="2">
    <source>
        <dbReference type="ARBA" id="ARBA00022598"/>
    </source>
</evidence>
<dbReference type="EC" id="6.3.5.3" evidence="6"/>
<gene>
    <name evidence="6 7" type="primary">purS</name>
    <name evidence="7" type="ORF">BR63_09465</name>
</gene>
<comment type="similarity">
    <text evidence="6">Belongs to the PurS family.</text>
</comment>
<keyword evidence="3 6" id="KW-0547">Nucleotide-binding</keyword>
<dbReference type="InterPro" id="IPR003850">
    <property type="entry name" value="PurS"/>
</dbReference>
<dbReference type="GO" id="GO:0005524">
    <property type="term" value="F:ATP binding"/>
    <property type="evidence" value="ECO:0007669"/>
    <property type="project" value="UniProtKB-UniRule"/>
</dbReference>
<dbReference type="KEGG" id="tfr:BR63_09465"/>
<accession>A0A7G6E365</accession>
<dbReference type="OrthoDB" id="9799101at2"/>
<keyword evidence="1 6" id="KW-0963">Cytoplasm</keyword>
<dbReference type="PANTHER" id="PTHR34696:SF1">
    <property type="entry name" value="PHOSPHORIBOSYLFORMYLGLYCINAMIDINE SYNTHASE SUBUNIT PURS"/>
    <property type="match status" value="1"/>
</dbReference>
<evidence type="ECO:0000313" key="7">
    <source>
        <dbReference type="EMBL" id="QNB46519.1"/>
    </source>
</evidence>
<dbReference type="AlphaFoldDB" id="A0A7G6E365"/>
<dbReference type="UniPathway" id="UPA00074">
    <property type="reaction ID" value="UER00128"/>
</dbReference>
<keyword evidence="2 6" id="KW-0436">Ligase</keyword>
<dbReference type="Proteomes" id="UP000515847">
    <property type="component" value="Chromosome"/>
</dbReference>
<evidence type="ECO:0000256" key="6">
    <source>
        <dbReference type="HAMAP-Rule" id="MF_01926"/>
    </source>
</evidence>
<comment type="function">
    <text evidence="6">Part of the phosphoribosylformylglycinamidine synthase complex involved in the purines biosynthetic pathway. Catalyzes the ATP-dependent conversion of formylglycinamide ribonucleotide (FGAR) and glutamine to yield formylglycinamidine ribonucleotide (FGAM) and glutamate. The FGAM synthase complex is composed of three subunits. PurQ produces an ammonia molecule by converting glutamine to glutamate. PurL transfers the ammonia molecule to FGAR to form FGAM in an ATP-dependent manner. PurS interacts with PurQ and PurL and is thought to assist in the transfer of the ammonia molecule from PurQ to PurL.</text>
</comment>
<protein>
    <recommendedName>
        <fullName evidence="6">Phosphoribosylformylglycinamidine synthase subunit PurS</fullName>
        <shortName evidence="6">FGAM synthase</shortName>
        <ecNumber evidence="6">6.3.5.3</ecNumber>
    </recommendedName>
    <alternativeName>
        <fullName evidence="6">Formylglycinamide ribonucleotide amidotransferase subunit III</fullName>
        <shortName evidence="6">FGAR amidotransferase III</shortName>
        <shortName evidence="6">FGAR-AT III</shortName>
    </alternativeName>
    <alternativeName>
        <fullName evidence="6">Phosphoribosylformylglycinamidine synthase subunit III</fullName>
    </alternativeName>
</protein>
<reference evidence="7 8" key="1">
    <citation type="journal article" date="2019" name="Front. Microbiol.">
        <title>Thermoanaerosceptrum fracticalcis gen. nov. sp. nov., a Novel Fumarate-Fermenting Microorganism From a Deep Fractured Carbonate Aquifer of the US Great Basin.</title>
        <authorList>
            <person name="Hamilton-Brehm S.D."/>
            <person name="Stewart L.E."/>
            <person name="Zavarin M."/>
            <person name="Caldwell M."/>
            <person name="Lawson P.A."/>
            <person name="Onstott T.C."/>
            <person name="Grzymski J."/>
            <person name="Neveux I."/>
            <person name="Lollar B.S."/>
            <person name="Russell C.E."/>
            <person name="Moser D.P."/>
        </authorList>
    </citation>
    <scope>NUCLEOTIDE SEQUENCE [LARGE SCALE GENOMIC DNA]</scope>
    <source>
        <strain evidence="7 8">DRI-13</strain>
    </source>
</reference>
<dbReference type="SUPFAM" id="SSF82697">
    <property type="entry name" value="PurS-like"/>
    <property type="match status" value="1"/>
</dbReference>
<keyword evidence="8" id="KW-1185">Reference proteome</keyword>
<dbReference type="PANTHER" id="PTHR34696">
    <property type="entry name" value="PHOSPHORIBOSYLFORMYLGLYCINAMIDINE SYNTHASE SUBUNIT PURS"/>
    <property type="match status" value="1"/>
</dbReference>
<comment type="subcellular location">
    <subcellularLocation>
        <location evidence="6">Cytoplasm</location>
    </subcellularLocation>
</comment>
<comment type="catalytic activity">
    <reaction evidence="6">
        <text>N(2)-formyl-N(1)-(5-phospho-beta-D-ribosyl)glycinamide + L-glutamine + ATP + H2O = 2-formamido-N(1)-(5-O-phospho-beta-D-ribosyl)acetamidine + L-glutamate + ADP + phosphate + H(+)</text>
        <dbReference type="Rhea" id="RHEA:17129"/>
        <dbReference type="ChEBI" id="CHEBI:15377"/>
        <dbReference type="ChEBI" id="CHEBI:15378"/>
        <dbReference type="ChEBI" id="CHEBI:29985"/>
        <dbReference type="ChEBI" id="CHEBI:30616"/>
        <dbReference type="ChEBI" id="CHEBI:43474"/>
        <dbReference type="ChEBI" id="CHEBI:58359"/>
        <dbReference type="ChEBI" id="CHEBI:147286"/>
        <dbReference type="ChEBI" id="CHEBI:147287"/>
        <dbReference type="ChEBI" id="CHEBI:456216"/>
        <dbReference type="EC" id="6.3.5.3"/>
    </reaction>
</comment>
<evidence type="ECO:0000256" key="3">
    <source>
        <dbReference type="ARBA" id="ARBA00022741"/>
    </source>
</evidence>
<dbReference type="Pfam" id="PF02700">
    <property type="entry name" value="PurS"/>
    <property type="match status" value="1"/>
</dbReference>
<dbReference type="NCBIfam" id="NF004630">
    <property type="entry name" value="PRK05974.1"/>
    <property type="match status" value="1"/>
</dbReference>
<keyword evidence="5 6" id="KW-0067">ATP-binding</keyword>
<name>A0A7G6E365_THEFR</name>
<keyword evidence="4 6" id="KW-0658">Purine biosynthesis</keyword>
<dbReference type="InterPro" id="IPR036604">
    <property type="entry name" value="PurS-like_sf"/>
</dbReference>
<organism evidence="7 8">
    <name type="scientific">Thermanaerosceptrum fracticalcis</name>
    <dbReference type="NCBI Taxonomy" id="1712410"/>
    <lineage>
        <taxon>Bacteria</taxon>
        <taxon>Bacillati</taxon>
        <taxon>Bacillota</taxon>
        <taxon>Clostridia</taxon>
        <taxon>Eubacteriales</taxon>
        <taxon>Peptococcaceae</taxon>
        <taxon>Thermanaerosceptrum</taxon>
    </lineage>
</organism>
<dbReference type="NCBIfam" id="TIGR00302">
    <property type="entry name" value="phosphoribosylformylglycinamidine synthase subunit PurS"/>
    <property type="match status" value="1"/>
</dbReference>
<dbReference type="EMBL" id="CP045798">
    <property type="protein sequence ID" value="QNB46519.1"/>
    <property type="molecule type" value="Genomic_DNA"/>
</dbReference>
<comment type="pathway">
    <text evidence="6">Purine metabolism; IMP biosynthesis via de novo pathway; 5-amino-1-(5-phospho-D-ribosyl)imidazole from N(2)-formyl-N(1)-(5-phospho-D-ribosyl)glycinamide: step 1/2.</text>
</comment>
<comment type="subunit">
    <text evidence="6">Part of the FGAM synthase complex composed of 1 PurL, 1 PurQ and 2 PurS subunits.</text>
</comment>
<proteinExistence type="inferred from homology"/>
<evidence type="ECO:0000256" key="4">
    <source>
        <dbReference type="ARBA" id="ARBA00022755"/>
    </source>
</evidence>
<dbReference type="HAMAP" id="MF_01926">
    <property type="entry name" value="PurS"/>
    <property type="match status" value="1"/>
</dbReference>
<evidence type="ECO:0000256" key="1">
    <source>
        <dbReference type="ARBA" id="ARBA00022490"/>
    </source>
</evidence>
<evidence type="ECO:0000256" key="5">
    <source>
        <dbReference type="ARBA" id="ARBA00022840"/>
    </source>
</evidence>
<dbReference type="GO" id="GO:0005737">
    <property type="term" value="C:cytoplasm"/>
    <property type="evidence" value="ECO:0007669"/>
    <property type="project" value="UniProtKB-SubCell"/>
</dbReference>
<evidence type="ECO:0000313" key="8">
    <source>
        <dbReference type="Proteomes" id="UP000515847"/>
    </source>
</evidence>
<dbReference type="Gene3D" id="3.30.1280.10">
    <property type="entry name" value="Phosphoribosylformylglycinamidine synthase subunit PurS"/>
    <property type="match status" value="1"/>
</dbReference>
<sequence length="84" mass="9253">MLKAIVTIHLKKSILDPQGSAVHRALKALGYQGVEEVRVGKHIEVFLADTNKGEAEEKVKEMCAKLLANPVIEDYRIEIVEVGA</sequence>
<dbReference type="GO" id="GO:0004642">
    <property type="term" value="F:phosphoribosylformylglycinamidine synthase activity"/>
    <property type="evidence" value="ECO:0007669"/>
    <property type="project" value="UniProtKB-UniRule"/>
</dbReference>